<name>A0A673TTX7_SURSU</name>
<accession>A0A673TTX7</accession>
<dbReference type="Ensembl" id="ENSSSUT00005014712.1">
    <property type="protein sequence ID" value="ENSSSUP00005012860.1"/>
    <property type="gene ID" value="ENSSSUG00005008285.1"/>
</dbReference>
<evidence type="ECO:0000313" key="1">
    <source>
        <dbReference type="Ensembl" id="ENSSSUP00005012860.1"/>
    </source>
</evidence>
<organism evidence="1 2">
    <name type="scientific">Suricata suricatta</name>
    <name type="common">Meerkat</name>
    <dbReference type="NCBI Taxonomy" id="37032"/>
    <lineage>
        <taxon>Eukaryota</taxon>
        <taxon>Metazoa</taxon>
        <taxon>Chordata</taxon>
        <taxon>Craniata</taxon>
        <taxon>Vertebrata</taxon>
        <taxon>Euteleostomi</taxon>
        <taxon>Mammalia</taxon>
        <taxon>Eutheria</taxon>
        <taxon>Laurasiatheria</taxon>
        <taxon>Carnivora</taxon>
        <taxon>Feliformia</taxon>
        <taxon>Herpestidae</taxon>
        <taxon>Suricata</taxon>
    </lineage>
</organism>
<keyword evidence="2" id="KW-1185">Reference proteome</keyword>
<dbReference type="AlphaFoldDB" id="A0A673TTX7"/>
<protein>
    <recommendedName>
        <fullName evidence="3">LUC7 like</fullName>
    </recommendedName>
</protein>
<reference evidence="1" key="2">
    <citation type="submission" date="2025-08" db="UniProtKB">
        <authorList>
            <consortium name="Ensembl"/>
        </authorList>
    </citation>
    <scope>IDENTIFICATION</scope>
</reference>
<reference evidence="1" key="3">
    <citation type="submission" date="2025-09" db="UniProtKB">
        <authorList>
            <consortium name="Ensembl"/>
        </authorList>
    </citation>
    <scope>IDENTIFICATION</scope>
</reference>
<proteinExistence type="predicted"/>
<dbReference type="Proteomes" id="UP000472268">
    <property type="component" value="Chromosome 8"/>
</dbReference>
<evidence type="ECO:0000313" key="2">
    <source>
        <dbReference type="Proteomes" id="UP000472268"/>
    </source>
</evidence>
<evidence type="ECO:0008006" key="3">
    <source>
        <dbReference type="Google" id="ProtNLM"/>
    </source>
</evidence>
<sequence>MSAQAQMRALLDQLMGTARDGESGRPCLPSMCLVNVAVGDLAFMVPLKSRVSILM</sequence>
<reference evidence="1 2" key="1">
    <citation type="submission" date="2019-05" db="EMBL/GenBank/DDBJ databases">
        <title>A Chromosome-scale Meerkat (S. suricatta) Genome Assembly.</title>
        <authorList>
            <person name="Dudchenko O."/>
            <person name="Lieberman Aiden E."/>
            <person name="Tung J."/>
            <person name="Barreiro L.B."/>
            <person name="Clutton-Brock T.H."/>
        </authorList>
    </citation>
    <scope>NUCLEOTIDE SEQUENCE [LARGE SCALE GENOMIC DNA]</scope>
</reference>